<keyword evidence="1" id="KW-0472">Membrane</keyword>
<proteinExistence type="predicted"/>
<accession>A0ABS6EXV5</accession>
<feature type="transmembrane region" description="Helical" evidence="1">
    <location>
        <begin position="29"/>
        <end position="50"/>
    </location>
</feature>
<dbReference type="Pfam" id="PF03862">
    <property type="entry name" value="SpoVAC_SpoVAEB"/>
    <property type="match status" value="1"/>
</dbReference>
<reference evidence="2 3" key="1">
    <citation type="submission" date="2021-06" db="EMBL/GenBank/DDBJ databases">
        <authorList>
            <person name="Sun Q."/>
            <person name="Li D."/>
        </authorList>
    </citation>
    <scope>NUCLEOTIDE SEQUENCE [LARGE SCALE GENOMIC DNA]</scope>
    <source>
        <strain evidence="2 3">MSJ-4</strain>
    </source>
</reference>
<evidence type="ECO:0000313" key="2">
    <source>
        <dbReference type="EMBL" id="MBU5591047.1"/>
    </source>
</evidence>
<dbReference type="EMBL" id="JAHLQL010000001">
    <property type="protein sequence ID" value="MBU5591047.1"/>
    <property type="molecule type" value="Genomic_DNA"/>
</dbReference>
<evidence type="ECO:0000256" key="1">
    <source>
        <dbReference type="SAM" id="Phobius"/>
    </source>
</evidence>
<evidence type="ECO:0000313" key="3">
    <source>
        <dbReference type="Proteomes" id="UP000736583"/>
    </source>
</evidence>
<dbReference type="RefSeq" id="WP_216456093.1">
    <property type="nucleotide sequence ID" value="NZ_JAHLQL010000001.1"/>
</dbReference>
<dbReference type="NCBIfam" id="TIGR02838">
    <property type="entry name" value="spore_V_AC"/>
    <property type="match status" value="1"/>
</dbReference>
<dbReference type="PANTHER" id="PTHR38450:SF1">
    <property type="entry name" value="STAGE V SPORULATION PROTEIN AC"/>
    <property type="match status" value="1"/>
</dbReference>
<sequence>MDKKEQKIKTRFDYISKELEPKPNMVKNCILAFIFGGIICDIGQFFYNYFANKGYSPEDIGTYVAIIMVFIGALLTGLGVYDKIANLAGAGSVVPITGFANSIVSPAIEFKKEGFVFGVGAKMFTIAGPVLVYGLSSSVIVGIAYYIIKYVF</sequence>
<feature type="transmembrane region" description="Helical" evidence="1">
    <location>
        <begin position="87"/>
        <end position="104"/>
    </location>
</feature>
<feature type="transmembrane region" description="Helical" evidence="1">
    <location>
        <begin position="124"/>
        <end position="148"/>
    </location>
</feature>
<keyword evidence="3" id="KW-1185">Reference proteome</keyword>
<keyword evidence="1" id="KW-1133">Transmembrane helix</keyword>
<organism evidence="2 3">
    <name type="scientific">Clostridium simiarum</name>
    <dbReference type="NCBI Taxonomy" id="2841506"/>
    <lineage>
        <taxon>Bacteria</taxon>
        <taxon>Bacillati</taxon>
        <taxon>Bacillota</taxon>
        <taxon>Clostridia</taxon>
        <taxon>Eubacteriales</taxon>
        <taxon>Clostridiaceae</taxon>
        <taxon>Clostridium</taxon>
    </lineage>
</organism>
<comment type="caution">
    <text evidence="2">The sequence shown here is derived from an EMBL/GenBank/DDBJ whole genome shotgun (WGS) entry which is preliminary data.</text>
</comment>
<dbReference type="InterPro" id="IPR005562">
    <property type="entry name" value="SpoVA"/>
</dbReference>
<dbReference type="Proteomes" id="UP000736583">
    <property type="component" value="Unassembled WGS sequence"/>
</dbReference>
<dbReference type="InterPro" id="IPR014203">
    <property type="entry name" value="Spore_V_AC"/>
</dbReference>
<protein>
    <submittedName>
        <fullName evidence="2">Stage V sporulation protein AC</fullName>
    </submittedName>
</protein>
<feature type="transmembrane region" description="Helical" evidence="1">
    <location>
        <begin position="62"/>
        <end position="80"/>
    </location>
</feature>
<name>A0ABS6EXV5_9CLOT</name>
<gene>
    <name evidence="2" type="primary">spoVAC</name>
    <name evidence="2" type="ORF">KQI89_04665</name>
</gene>
<dbReference type="PANTHER" id="PTHR38450">
    <property type="entry name" value="STAGE V SPORULATION PROTEIN AC-RELATED"/>
    <property type="match status" value="1"/>
</dbReference>
<keyword evidence="1" id="KW-0812">Transmembrane</keyword>